<evidence type="ECO:0000313" key="3">
    <source>
        <dbReference type="Proteomes" id="UP001596403"/>
    </source>
</evidence>
<proteinExistence type="predicted"/>
<organism evidence="2 3">
    <name type="scientific">Sulfitobacter profundi</name>
    <dbReference type="NCBI Taxonomy" id="2679961"/>
    <lineage>
        <taxon>Bacteria</taxon>
        <taxon>Pseudomonadati</taxon>
        <taxon>Pseudomonadota</taxon>
        <taxon>Alphaproteobacteria</taxon>
        <taxon>Rhodobacterales</taxon>
        <taxon>Roseobacteraceae</taxon>
        <taxon>Sulfitobacter</taxon>
    </lineage>
</organism>
<evidence type="ECO:0000256" key="1">
    <source>
        <dbReference type="SAM" id="MobiDB-lite"/>
    </source>
</evidence>
<accession>A0ABW1YYL0</accession>
<name>A0ABW1YYL0_9RHOB</name>
<reference evidence="3" key="1">
    <citation type="journal article" date="2019" name="Int. J. Syst. Evol. Microbiol.">
        <title>The Global Catalogue of Microorganisms (GCM) 10K type strain sequencing project: providing services to taxonomists for standard genome sequencing and annotation.</title>
        <authorList>
            <consortium name="The Broad Institute Genomics Platform"/>
            <consortium name="The Broad Institute Genome Sequencing Center for Infectious Disease"/>
            <person name="Wu L."/>
            <person name="Ma J."/>
        </authorList>
    </citation>
    <scope>NUCLEOTIDE SEQUENCE [LARGE SCALE GENOMIC DNA]</scope>
    <source>
        <strain evidence="3">NBRC 111368</strain>
    </source>
</reference>
<feature type="compositionally biased region" description="Polar residues" evidence="1">
    <location>
        <begin position="22"/>
        <end position="35"/>
    </location>
</feature>
<protein>
    <submittedName>
        <fullName evidence="2">Uncharacterized protein</fullName>
    </submittedName>
</protein>
<sequence>MDRRRSMTKLAPVAQVRRPPLSQFTDGADGSTNRALNLIQKGARG</sequence>
<dbReference type="EMBL" id="JBHSWA010000001">
    <property type="protein sequence ID" value="MFC6642054.1"/>
    <property type="molecule type" value="Genomic_DNA"/>
</dbReference>
<feature type="region of interest" description="Disordered" evidence="1">
    <location>
        <begin position="20"/>
        <end position="45"/>
    </location>
</feature>
<evidence type="ECO:0000313" key="2">
    <source>
        <dbReference type="EMBL" id="MFC6642054.1"/>
    </source>
</evidence>
<keyword evidence="3" id="KW-1185">Reference proteome</keyword>
<dbReference type="RefSeq" id="WP_162931873.1">
    <property type="nucleotide sequence ID" value="NZ_JBHSWA010000001.1"/>
</dbReference>
<dbReference type="Proteomes" id="UP001596403">
    <property type="component" value="Unassembled WGS sequence"/>
</dbReference>
<gene>
    <name evidence="2" type="ORF">ACFQAU_10420</name>
</gene>
<comment type="caution">
    <text evidence="2">The sequence shown here is derived from an EMBL/GenBank/DDBJ whole genome shotgun (WGS) entry which is preliminary data.</text>
</comment>